<dbReference type="PANTHER" id="PTHR35042:SF1">
    <property type="entry name" value="DUF1772-DOMAIN-CONTAINING PROTEIN"/>
    <property type="match status" value="1"/>
</dbReference>
<dbReference type="Proteomes" id="UP001303115">
    <property type="component" value="Unassembled WGS sequence"/>
</dbReference>
<keyword evidence="3 6" id="KW-1133">Transmembrane helix</keyword>
<comment type="similarity">
    <text evidence="5">Belongs to the anthrone oxygenase family.</text>
</comment>
<evidence type="ECO:0000313" key="7">
    <source>
        <dbReference type="EMBL" id="KAK4042211.1"/>
    </source>
</evidence>
<evidence type="ECO:0000256" key="1">
    <source>
        <dbReference type="ARBA" id="ARBA00004141"/>
    </source>
</evidence>
<evidence type="ECO:0008006" key="9">
    <source>
        <dbReference type="Google" id="ProtNLM"/>
    </source>
</evidence>
<dbReference type="PANTHER" id="PTHR35042">
    <property type="entry name" value="ANTHRONE OXYGENASE ENCC"/>
    <property type="match status" value="1"/>
</dbReference>
<comment type="subcellular location">
    <subcellularLocation>
        <location evidence="1">Membrane</location>
        <topology evidence="1">Multi-pass membrane protein</topology>
    </subcellularLocation>
</comment>
<organism evidence="7 8">
    <name type="scientific">Parachaetomium inaequale</name>
    <dbReference type="NCBI Taxonomy" id="2588326"/>
    <lineage>
        <taxon>Eukaryota</taxon>
        <taxon>Fungi</taxon>
        <taxon>Dikarya</taxon>
        <taxon>Ascomycota</taxon>
        <taxon>Pezizomycotina</taxon>
        <taxon>Sordariomycetes</taxon>
        <taxon>Sordariomycetidae</taxon>
        <taxon>Sordariales</taxon>
        <taxon>Chaetomiaceae</taxon>
        <taxon>Parachaetomium</taxon>
    </lineage>
</organism>
<evidence type="ECO:0000256" key="3">
    <source>
        <dbReference type="ARBA" id="ARBA00022989"/>
    </source>
</evidence>
<feature type="transmembrane region" description="Helical" evidence="6">
    <location>
        <begin position="149"/>
        <end position="171"/>
    </location>
</feature>
<protein>
    <recommendedName>
        <fullName evidence="9">DUF1772 domain-containing protein</fullName>
    </recommendedName>
</protein>
<dbReference type="InterPro" id="IPR013901">
    <property type="entry name" value="Anthrone_oxy"/>
</dbReference>
<keyword evidence="8" id="KW-1185">Reference proteome</keyword>
<feature type="transmembrane region" description="Helical" evidence="6">
    <location>
        <begin position="16"/>
        <end position="39"/>
    </location>
</feature>
<gene>
    <name evidence="7" type="ORF">C8A01DRAFT_14164</name>
</gene>
<feature type="transmembrane region" description="Helical" evidence="6">
    <location>
        <begin position="89"/>
        <end position="108"/>
    </location>
</feature>
<evidence type="ECO:0000256" key="6">
    <source>
        <dbReference type="SAM" id="Phobius"/>
    </source>
</evidence>
<evidence type="ECO:0000256" key="4">
    <source>
        <dbReference type="ARBA" id="ARBA00023136"/>
    </source>
</evidence>
<keyword evidence="2 6" id="KW-0812">Transmembrane</keyword>
<feature type="transmembrane region" description="Helical" evidence="6">
    <location>
        <begin position="59"/>
        <end position="77"/>
    </location>
</feature>
<comment type="caution">
    <text evidence="7">The sequence shown here is derived from an EMBL/GenBank/DDBJ whole genome shotgun (WGS) entry which is preliminary data.</text>
</comment>
<accession>A0AAN6PNR3</accession>
<evidence type="ECO:0000313" key="8">
    <source>
        <dbReference type="Proteomes" id="UP001303115"/>
    </source>
</evidence>
<keyword evidence="4 6" id="KW-0472">Membrane</keyword>
<sequence>MASHQDTTLRLTQGTALLLSTLSSGVSLTLSTFLVPRLLESPTPLMLTQWRRTYTRGASTVPFAAVAAAAGYIYLGLRTPGLGLCRSRLYLAAAALTVGIAPYTQLVMGGTNGELKRLEQRAAVEAEMVELPAEVIAEEERGAKALVDWWGVLNLGRTGLLVGGAVCALVATL</sequence>
<reference evidence="8" key="1">
    <citation type="journal article" date="2023" name="Mol. Phylogenet. Evol.">
        <title>Genome-scale phylogeny and comparative genomics of the fungal order Sordariales.</title>
        <authorList>
            <person name="Hensen N."/>
            <person name="Bonometti L."/>
            <person name="Westerberg I."/>
            <person name="Brannstrom I.O."/>
            <person name="Guillou S."/>
            <person name="Cros-Aarteil S."/>
            <person name="Calhoun S."/>
            <person name="Haridas S."/>
            <person name="Kuo A."/>
            <person name="Mondo S."/>
            <person name="Pangilinan J."/>
            <person name="Riley R."/>
            <person name="LaButti K."/>
            <person name="Andreopoulos B."/>
            <person name="Lipzen A."/>
            <person name="Chen C."/>
            <person name="Yan M."/>
            <person name="Daum C."/>
            <person name="Ng V."/>
            <person name="Clum A."/>
            <person name="Steindorff A."/>
            <person name="Ohm R.A."/>
            <person name="Martin F."/>
            <person name="Silar P."/>
            <person name="Natvig D.O."/>
            <person name="Lalanne C."/>
            <person name="Gautier V."/>
            <person name="Ament-Velasquez S.L."/>
            <person name="Kruys A."/>
            <person name="Hutchinson M.I."/>
            <person name="Powell A.J."/>
            <person name="Barry K."/>
            <person name="Miller A.N."/>
            <person name="Grigoriev I.V."/>
            <person name="Debuchy R."/>
            <person name="Gladieux P."/>
            <person name="Hiltunen Thoren M."/>
            <person name="Johannesson H."/>
        </authorList>
    </citation>
    <scope>NUCLEOTIDE SEQUENCE [LARGE SCALE GENOMIC DNA]</scope>
    <source>
        <strain evidence="8">CBS 284.82</strain>
    </source>
</reference>
<proteinExistence type="inferred from homology"/>
<dbReference type="GO" id="GO:0016020">
    <property type="term" value="C:membrane"/>
    <property type="evidence" value="ECO:0007669"/>
    <property type="project" value="UniProtKB-SubCell"/>
</dbReference>
<evidence type="ECO:0000256" key="2">
    <source>
        <dbReference type="ARBA" id="ARBA00022692"/>
    </source>
</evidence>
<evidence type="ECO:0000256" key="5">
    <source>
        <dbReference type="ARBA" id="ARBA00034313"/>
    </source>
</evidence>
<dbReference type="Pfam" id="PF08592">
    <property type="entry name" value="Anthrone_oxy"/>
    <property type="match status" value="1"/>
</dbReference>
<dbReference type="AlphaFoldDB" id="A0AAN6PNR3"/>
<dbReference type="EMBL" id="MU854344">
    <property type="protein sequence ID" value="KAK4042211.1"/>
    <property type="molecule type" value="Genomic_DNA"/>
</dbReference>
<name>A0AAN6PNR3_9PEZI</name>